<dbReference type="AlphaFoldDB" id="A0AAP0FWK9"/>
<dbReference type="GO" id="GO:0003700">
    <property type="term" value="F:DNA-binding transcription factor activity"/>
    <property type="evidence" value="ECO:0007669"/>
    <property type="project" value="InterPro"/>
</dbReference>
<keyword evidence="2" id="KW-0238">DNA-binding</keyword>
<feature type="region of interest" description="Disordered" evidence="5">
    <location>
        <begin position="357"/>
        <end position="376"/>
    </location>
</feature>
<dbReference type="Pfam" id="PF00249">
    <property type="entry name" value="Myb_DNA-binding"/>
    <property type="match status" value="1"/>
</dbReference>
<proteinExistence type="predicted"/>
<evidence type="ECO:0000259" key="6">
    <source>
        <dbReference type="PROSITE" id="PS51294"/>
    </source>
</evidence>
<evidence type="ECO:0000313" key="8">
    <source>
        <dbReference type="Proteomes" id="UP001418222"/>
    </source>
</evidence>
<dbReference type="PANTHER" id="PTHR31499:SF2">
    <property type="entry name" value="MYB-RELATED PROTEIN 2"/>
    <property type="match status" value="1"/>
</dbReference>
<protein>
    <submittedName>
        <fullName evidence="7">Myb family transcription factor APL</fullName>
    </submittedName>
</protein>
<gene>
    <name evidence="7" type="primary">APL</name>
    <name evidence="7" type="ORF">KSP39_PZI021623</name>
</gene>
<dbReference type="GO" id="GO:0003677">
    <property type="term" value="F:DNA binding"/>
    <property type="evidence" value="ECO:0007669"/>
    <property type="project" value="UniProtKB-KW"/>
</dbReference>
<dbReference type="Proteomes" id="UP001418222">
    <property type="component" value="Unassembled WGS sequence"/>
</dbReference>
<dbReference type="SUPFAM" id="SSF46689">
    <property type="entry name" value="Homeodomain-like"/>
    <property type="match status" value="1"/>
</dbReference>
<dbReference type="EMBL" id="JBBWWQ010000019">
    <property type="protein sequence ID" value="KAK8919112.1"/>
    <property type="molecule type" value="Genomic_DNA"/>
</dbReference>
<keyword evidence="1" id="KW-0805">Transcription regulation</keyword>
<dbReference type="InterPro" id="IPR025756">
    <property type="entry name" value="Myb_CC_LHEQLE"/>
</dbReference>
<dbReference type="InterPro" id="IPR006447">
    <property type="entry name" value="Myb_dom_plants"/>
</dbReference>
<dbReference type="PANTHER" id="PTHR31499">
    <property type="entry name" value="MYB FAMILY TRANSCRIPTION FACTOR PHL11"/>
    <property type="match status" value="1"/>
</dbReference>
<dbReference type="FunFam" id="1.10.10.60:FF:000002">
    <property type="entry name" value="Myb family transcription factor"/>
    <property type="match status" value="1"/>
</dbReference>
<evidence type="ECO:0000256" key="2">
    <source>
        <dbReference type="ARBA" id="ARBA00023125"/>
    </source>
</evidence>
<comment type="caution">
    <text evidence="7">The sequence shown here is derived from an EMBL/GenBank/DDBJ whole genome shotgun (WGS) entry which is preliminary data.</text>
</comment>
<evidence type="ECO:0000256" key="3">
    <source>
        <dbReference type="ARBA" id="ARBA00023163"/>
    </source>
</evidence>
<dbReference type="PROSITE" id="PS51294">
    <property type="entry name" value="HTH_MYB"/>
    <property type="match status" value="1"/>
</dbReference>
<evidence type="ECO:0000256" key="5">
    <source>
        <dbReference type="SAM" id="MobiDB-lite"/>
    </source>
</evidence>
<keyword evidence="3" id="KW-0804">Transcription</keyword>
<dbReference type="InterPro" id="IPR017930">
    <property type="entry name" value="Myb_dom"/>
</dbReference>
<evidence type="ECO:0000313" key="7">
    <source>
        <dbReference type="EMBL" id="KAK8919112.1"/>
    </source>
</evidence>
<dbReference type="InterPro" id="IPR046955">
    <property type="entry name" value="PHR1-like"/>
</dbReference>
<evidence type="ECO:0000256" key="1">
    <source>
        <dbReference type="ARBA" id="ARBA00023015"/>
    </source>
</evidence>
<keyword evidence="8" id="KW-1185">Reference proteome</keyword>
<reference evidence="7 8" key="1">
    <citation type="journal article" date="2022" name="Nat. Plants">
        <title>Genomes of leafy and leafless Platanthera orchids illuminate the evolution of mycoheterotrophy.</title>
        <authorList>
            <person name="Li M.H."/>
            <person name="Liu K.W."/>
            <person name="Li Z."/>
            <person name="Lu H.C."/>
            <person name="Ye Q.L."/>
            <person name="Zhang D."/>
            <person name="Wang J.Y."/>
            <person name="Li Y.F."/>
            <person name="Zhong Z.M."/>
            <person name="Liu X."/>
            <person name="Yu X."/>
            <person name="Liu D.K."/>
            <person name="Tu X.D."/>
            <person name="Liu B."/>
            <person name="Hao Y."/>
            <person name="Liao X.Y."/>
            <person name="Jiang Y.T."/>
            <person name="Sun W.H."/>
            <person name="Chen J."/>
            <person name="Chen Y.Q."/>
            <person name="Ai Y."/>
            <person name="Zhai J.W."/>
            <person name="Wu S.S."/>
            <person name="Zhou Z."/>
            <person name="Hsiao Y.Y."/>
            <person name="Wu W.L."/>
            <person name="Chen Y.Y."/>
            <person name="Lin Y.F."/>
            <person name="Hsu J.L."/>
            <person name="Li C.Y."/>
            <person name="Wang Z.W."/>
            <person name="Zhao X."/>
            <person name="Zhong W.Y."/>
            <person name="Ma X.K."/>
            <person name="Ma L."/>
            <person name="Huang J."/>
            <person name="Chen G.Z."/>
            <person name="Huang M.Z."/>
            <person name="Huang L."/>
            <person name="Peng D.H."/>
            <person name="Luo Y.B."/>
            <person name="Zou S.Q."/>
            <person name="Chen S.P."/>
            <person name="Lan S."/>
            <person name="Tsai W.C."/>
            <person name="Van de Peer Y."/>
            <person name="Liu Z.J."/>
        </authorList>
    </citation>
    <scope>NUCLEOTIDE SEQUENCE [LARGE SCALE GENOMIC DNA]</scope>
    <source>
        <strain evidence="7">Lor287</strain>
    </source>
</reference>
<name>A0AAP0FWK9_9ASPA</name>
<dbReference type="InterPro" id="IPR001005">
    <property type="entry name" value="SANT/Myb"/>
</dbReference>
<dbReference type="Gene3D" id="1.10.10.60">
    <property type="entry name" value="Homeodomain-like"/>
    <property type="match status" value="1"/>
</dbReference>
<sequence>MFHHLNHNSKFPSERNLLLQAGNGPGDSGLVLSTDAKPRLKWNPELHERFVEAVNQLGGADKATPKTVMRLMGIPGLTLYHLKSHLQKYRLCKTQQAQTIGRTAKNVIGPTAAPDRASEDSQFLVKNINLGHHSNKTVQIDEALQMQMEVQMRLHEQMEVQRHLQMRIEIQGKYLQSVLEKAQSALEKQNSSYAGLGAAKVQFSELVSKFSNEYLNSEILGLGETHGVDKLQCHSAELRDYSMDSCLTSCEATQKGQEIHNNNMILRGYHSNLPPSTKVNQEDCRPEHIKFGWCEELDGRAKFTQSRVNGSEHLALPDTGDASILSISITNRRERVERSKNLEKNCRVRNEYTSNLERTSYKRNAGQQDSSKKLNGFGLPNIATQLDLNAYDENNASQNCREIDLNHFSWT</sequence>
<evidence type="ECO:0000256" key="4">
    <source>
        <dbReference type="ARBA" id="ARBA00023242"/>
    </source>
</evidence>
<dbReference type="InterPro" id="IPR009057">
    <property type="entry name" value="Homeodomain-like_sf"/>
</dbReference>
<accession>A0AAP0FWK9</accession>
<organism evidence="7 8">
    <name type="scientific">Platanthera zijinensis</name>
    <dbReference type="NCBI Taxonomy" id="2320716"/>
    <lineage>
        <taxon>Eukaryota</taxon>
        <taxon>Viridiplantae</taxon>
        <taxon>Streptophyta</taxon>
        <taxon>Embryophyta</taxon>
        <taxon>Tracheophyta</taxon>
        <taxon>Spermatophyta</taxon>
        <taxon>Magnoliopsida</taxon>
        <taxon>Liliopsida</taxon>
        <taxon>Asparagales</taxon>
        <taxon>Orchidaceae</taxon>
        <taxon>Orchidoideae</taxon>
        <taxon>Orchideae</taxon>
        <taxon>Orchidinae</taxon>
        <taxon>Platanthera</taxon>
    </lineage>
</organism>
<dbReference type="Pfam" id="PF14379">
    <property type="entry name" value="Myb_CC_LHEQLE"/>
    <property type="match status" value="1"/>
</dbReference>
<keyword evidence="4" id="KW-0539">Nucleus</keyword>
<feature type="domain" description="HTH myb-type" evidence="6">
    <location>
        <begin position="34"/>
        <end position="94"/>
    </location>
</feature>
<dbReference type="NCBIfam" id="TIGR01557">
    <property type="entry name" value="myb_SHAQKYF"/>
    <property type="match status" value="1"/>
</dbReference>